<gene>
    <name evidence="19" type="ORF">FYJ44_11055</name>
</gene>
<evidence type="ECO:0000259" key="16">
    <source>
        <dbReference type="PROSITE" id="PS50109"/>
    </source>
</evidence>
<dbReference type="Pfam" id="PF00072">
    <property type="entry name" value="Response_reg"/>
    <property type="match status" value="1"/>
</dbReference>
<dbReference type="SUPFAM" id="SSF47384">
    <property type="entry name" value="Homodimeric domain of signal transducing histidine kinase"/>
    <property type="match status" value="1"/>
</dbReference>
<dbReference type="SMART" id="SM00388">
    <property type="entry name" value="HisKA"/>
    <property type="match status" value="1"/>
</dbReference>
<dbReference type="PROSITE" id="PS50894">
    <property type="entry name" value="HPT"/>
    <property type="match status" value="1"/>
</dbReference>
<dbReference type="SUPFAM" id="SSF55874">
    <property type="entry name" value="ATPase domain of HSP90 chaperone/DNA topoisomerase II/histidine kinase"/>
    <property type="match status" value="1"/>
</dbReference>
<dbReference type="GO" id="GO:0009927">
    <property type="term" value="F:histidine phosphotransfer kinase activity"/>
    <property type="evidence" value="ECO:0007669"/>
    <property type="project" value="TreeGrafter"/>
</dbReference>
<dbReference type="PRINTS" id="PR00344">
    <property type="entry name" value="BCTRLSENSOR"/>
</dbReference>
<keyword evidence="11 15" id="KW-1133">Transmembrane helix</keyword>
<dbReference type="InterPro" id="IPR004358">
    <property type="entry name" value="Sig_transdc_His_kin-like_C"/>
</dbReference>
<dbReference type="GO" id="GO:0000155">
    <property type="term" value="F:phosphorelay sensor kinase activity"/>
    <property type="evidence" value="ECO:0007669"/>
    <property type="project" value="InterPro"/>
</dbReference>
<evidence type="ECO:0000259" key="17">
    <source>
        <dbReference type="PROSITE" id="PS50110"/>
    </source>
</evidence>
<keyword evidence="10" id="KW-0067">ATP-binding</keyword>
<dbReference type="PANTHER" id="PTHR43047:SF72">
    <property type="entry name" value="OSMOSENSING HISTIDINE PROTEIN KINASE SLN1"/>
    <property type="match status" value="1"/>
</dbReference>
<dbReference type="PROSITE" id="PS50109">
    <property type="entry name" value="HIS_KIN"/>
    <property type="match status" value="1"/>
</dbReference>
<feature type="transmembrane region" description="Helical" evidence="15">
    <location>
        <begin position="225"/>
        <end position="246"/>
    </location>
</feature>
<evidence type="ECO:0000256" key="13">
    <source>
        <dbReference type="PROSITE-ProRule" id="PRU00110"/>
    </source>
</evidence>
<dbReference type="InterPro" id="IPR001789">
    <property type="entry name" value="Sig_transdc_resp-reg_receiver"/>
</dbReference>
<evidence type="ECO:0000256" key="9">
    <source>
        <dbReference type="ARBA" id="ARBA00022777"/>
    </source>
</evidence>
<feature type="transmembrane region" description="Helical" evidence="15">
    <location>
        <begin position="12"/>
        <end position="35"/>
    </location>
</feature>
<comment type="catalytic activity">
    <reaction evidence="1">
        <text>ATP + protein L-histidine = ADP + protein N-phospho-L-histidine.</text>
        <dbReference type="EC" id="2.7.13.3"/>
    </reaction>
</comment>
<dbReference type="RefSeq" id="WP_154512052.1">
    <property type="nucleotide sequence ID" value="NZ_VUMH01000011.1"/>
</dbReference>
<keyword evidence="10" id="KW-0547">Nucleotide-binding</keyword>
<organism evidence="19 20">
    <name type="scientific">Desulfovibrio porci</name>
    <dbReference type="NCBI Taxonomy" id="2605782"/>
    <lineage>
        <taxon>Bacteria</taxon>
        <taxon>Pseudomonadati</taxon>
        <taxon>Thermodesulfobacteriota</taxon>
        <taxon>Desulfovibrionia</taxon>
        <taxon>Desulfovibrionales</taxon>
        <taxon>Desulfovibrionaceae</taxon>
        <taxon>Desulfovibrio</taxon>
    </lineage>
</organism>
<dbReference type="Proteomes" id="UP000477488">
    <property type="component" value="Unassembled WGS sequence"/>
</dbReference>
<dbReference type="InterPro" id="IPR008207">
    <property type="entry name" value="Sig_transdc_His_kin_Hpt_dom"/>
</dbReference>
<dbReference type="Gene3D" id="1.20.120.160">
    <property type="entry name" value="HPT domain"/>
    <property type="match status" value="1"/>
</dbReference>
<evidence type="ECO:0000259" key="18">
    <source>
        <dbReference type="PROSITE" id="PS50894"/>
    </source>
</evidence>
<keyword evidence="8 15" id="KW-0812">Transmembrane</keyword>
<dbReference type="InterPro" id="IPR011006">
    <property type="entry name" value="CheY-like_superfamily"/>
</dbReference>
<evidence type="ECO:0000256" key="15">
    <source>
        <dbReference type="SAM" id="Phobius"/>
    </source>
</evidence>
<evidence type="ECO:0000256" key="4">
    <source>
        <dbReference type="ARBA" id="ARBA00022475"/>
    </source>
</evidence>
<evidence type="ECO:0000256" key="6">
    <source>
        <dbReference type="ARBA" id="ARBA00022553"/>
    </source>
</evidence>
<evidence type="ECO:0000256" key="14">
    <source>
        <dbReference type="PROSITE-ProRule" id="PRU00169"/>
    </source>
</evidence>
<dbReference type="InterPro" id="IPR036890">
    <property type="entry name" value="HATPase_C_sf"/>
</dbReference>
<evidence type="ECO:0000256" key="2">
    <source>
        <dbReference type="ARBA" id="ARBA00004429"/>
    </source>
</evidence>
<evidence type="ECO:0000313" key="20">
    <source>
        <dbReference type="Proteomes" id="UP000477488"/>
    </source>
</evidence>
<dbReference type="PANTHER" id="PTHR43047">
    <property type="entry name" value="TWO-COMPONENT HISTIDINE PROTEIN KINASE"/>
    <property type="match status" value="1"/>
</dbReference>
<keyword evidence="5" id="KW-0997">Cell inner membrane</keyword>
<dbReference type="AlphaFoldDB" id="A0A6L5XMY4"/>
<dbReference type="InterPro" id="IPR021796">
    <property type="entry name" value="Tll0287-like_dom"/>
</dbReference>
<keyword evidence="9" id="KW-0418">Kinase</keyword>
<feature type="domain" description="Response regulatory" evidence="17">
    <location>
        <begin position="520"/>
        <end position="645"/>
    </location>
</feature>
<dbReference type="SUPFAM" id="SSF52172">
    <property type="entry name" value="CheY-like"/>
    <property type="match status" value="1"/>
</dbReference>
<dbReference type="CDD" id="cd00156">
    <property type="entry name" value="REC"/>
    <property type="match status" value="1"/>
</dbReference>
<evidence type="ECO:0000256" key="11">
    <source>
        <dbReference type="ARBA" id="ARBA00022989"/>
    </source>
</evidence>
<dbReference type="InterPro" id="IPR036641">
    <property type="entry name" value="HPT_dom_sf"/>
</dbReference>
<evidence type="ECO:0000256" key="8">
    <source>
        <dbReference type="ARBA" id="ARBA00022692"/>
    </source>
</evidence>
<comment type="subcellular location">
    <subcellularLocation>
        <location evidence="2">Cell inner membrane</location>
        <topology evidence="2">Multi-pass membrane protein</topology>
    </subcellularLocation>
</comment>
<dbReference type="CDD" id="cd00082">
    <property type="entry name" value="HisKA"/>
    <property type="match status" value="1"/>
</dbReference>
<keyword evidence="12 15" id="KW-0472">Membrane</keyword>
<dbReference type="InterPro" id="IPR036097">
    <property type="entry name" value="HisK_dim/P_sf"/>
</dbReference>
<dbReference type="Pfam" id="PF01627">
    <property type="entry name" value="Hpt"/>
    <property type="match status" value="1"/>
</dbReference>
<name>A0A6L5XMY4_9BACT</name>
<evidence type="ECO:0000256" key="1">
    <source>
        <dbReference type="ARBA" id="ARBA00000085"/>
    </source>
</evidence>
<dbReference type="Pfam" id="PF00512">
    <property type="entry name" value="HisKA"/>
    <property type="match status" value="1"/>
</dbReference>
<dbReference type="InterPro" id="IPR003661">
    <property type="entry name" value="HisK_dim/P_dom"/>
</dbReference>
<dbReference type="SUPFAM" id="SSF47226">
    <property type="entry name" value="Histidine-containing phosphotransfer domain, HPT domain"/>
    <property type="match status" value="1"/>
</dbReference>
<feature type="domain" description="HPt" evidence="18">
    <location>
        <begin position="686"/>
        <end position="779"/>
    </location>
</feature>
<dbReference type="InterPro" id="IPR005467">
    <property type="entry name" value="His_kinase_dom"/>
</dbReference>
<evidence type="ECO:0000256" key="5">
    <source>
        <dbReference type="ARBA" id="ARBA00022519"/>
    </source>
</evidence>
<dbReference type="FunFam" id="3.30.565.10:FF:000010">
    <property type="entry name" value="Sensor histidine kinase RcsC"/>
    <property type="match status" value="1"/>
</dbReference>
<protein>
    <recommendedName>
        <fullName evidence="3">histidine kinase</fullName>
        <ecNumber evidence="3">2.7.13.3</ecNumber>
    </recommendedName>
</protein>
<feature type="domain" description="Histidine kinase" evidence="16">
    <location>
        <begin position="265"/>
        <end position="485"/>
    </location>
</feature>
<dbReference type="EC" id="2.7.13.3" evidence="3"/>
<feature type="modified residue" description="4-aspartylphosphate" evidence="14">
    <location>
        <position position="576"/>
    </location>
</feature>
<comment type="caution">
    <text evidence="19">The sequence shown here is derived from an EMBL/GenBank/DDBJ whole genome shotgun (WGS) entry which is preliminary data.</text>
</comment>
<feature type="modified residue" description="Phosphohistidine" evidence="13">
    <location>
        <position position="725"/>
    </location>
</feature>
<dbReference type="PROSITE" id="PS50110">
    <property type="entry name" value="RESPONSE_REGULATORY"/>
    <property type="match status" value="1"/>
</dbReference>
<dbReference type="SMART" id="SM00448">
    <property type="entry name" value="REC"/>
    <property type="match status" value="1"/>
</dbReference>
<dbReference type="Gene3D" id="1.10.287.130">
    <property type="match status" value="1"/>
</dbReference>
<keyword evidence="7" id="KW-0808">Transferase</keyword>
<evidence type="ECO:0000256" key="3">
    <source>
        <dbReference type="ARBA" id="ARBA00012438"/>
    </source>
</evidence>
<accession>A0A6L5XMY4</accession>
<evidence type="ECO:0000256" key="12">
    <source>
        <dbReference type="ARBA" id="ARBA00023136"/>
    </source>
</evidence>
<proteinExistence type="predicted"/>
<dbReference type="SMART" id="SM00387">
    <property type="entry name" value="HATPase_c"/>
    <property type="match status" value="1"/>
</dbReference>
<dbReference type="GO" id="GO:0005886">
    <property type="term" value="C:plasma membrane"/>
    <property type="evidence" value="ECO:0007669"/>
    <property type="project" value="UniProtKB-SubCell"/>
</dbReference>
<dbReference type="Pfam" id="PF11845">
    <property type="entry name" value="Tll0287-like"/>
    <property type="match status" value="1"/>
</dbReference>
<keyword evidence="4" id="KW-1003">Cell membrane</keyword>
<evidence type="ECO:0000256" key="7">
    <source>
        <dbReference type="ARBA" id="ARBA00022679"/>
    </source>
</evidence>
<dbReference type="Pfam" id="PF02518">
    <property type="entry name" value="HATPase_c"/>
    <property type="match status" value="1"/>
</dbReference>
<keyword evidence="20" id="KW-1185">Reference proteome</keyword>
<keyword evidence="6 14" id="KW-0597">Phosphoprotein</keyword>
<dbReference type="Gene3D" id="3.40.50.2300">
    <property type="match status" value="1"/>
</dbReference>
<dbReference type="InterPro" id="IPR003594">
    <property type="entry name" value="HATPase_dom"/>
</dbReference>
<evidence type="ECO:0000256" key="10">
    <source>
        <dbReference type="ARBA" id="ARBA00022840"/>
    </source>
</evidence>
<dbReference type="Gene3D" id="3.30.565.10">
    <property type="entry name" value="Histidine kinase-like ATPase, C-terminal domain"/>
    <property type="match status" value="1"/>
</dbReference>
<reference evidence="19 20" key="1">
    <citation type="submission" date="2019-09" db="EMBL/GenBank/DDBJ databases">
        <title>In-depth cultivation of the pig gut microbiome towards novel bacterial diversity and tailored functional studies.</title>
        <authorList>
            <person name="Wylensek D."/>
            <person name="Hitch T.C.A."/>
            <person name="Clavel T."/>
        </authorList>
    </citation>
    <scope>NUCLEOTIDE SEQUENCE [LARGE SCALE GENOMIC DNA]</scope>
    <source>
        <strain evidence="19 20">PG-178-WT-4</strain>
    </source>
</reference>
<dbReference type="EMBL" id="VUMH01000011">
    <property type="protein sequence ID" value="MSS28557.1"/>
    <property type="molecule type" value="Genomic_DNA"/>
</dbReference>
<evidence type="ECO:0000313" key="19">
    <source>
        <dbReference type="EMBL" id="MSS28557.1"/>
    </source>
</evidence>
<sequence>MAHPSAGRLLRVFWLPVLASLFWLPVLASLFWLGLTLGLYRHAAHVDESHRLELERTRLSTVAQQLLDARNWNAAHGGVYVPESEYGRPNPWLPPHERTLKTADGRTLVLMNPAYMSRQLAERSTWPGISIAIIGRKPLRPENQSDAWEGEALIECTEGRQEIFSPPDENGQGRLRLLTVLVAQQSCLRCHVDSRVGEVLGGISVSQDAAPYLRNAARQEANMRLLYALLGLTGVLAIGGLTLNLARRRWQAEETSRMKSAFMARLSHDMHTPLTAILGMSELLQRSDAAAPEKKRALRYLIRAGGALLEMVSDITDYAALEQGSLTLHKSSFSLRAALSQCLELYRPAAEAKGLRLELDLPAATPDNLYGDAFRLRQALGNLISNAVKFTEKGFVRLEVEAENTRSDRLALRLHVRDSGPGLQADELERIFESFQRGSHAGDKPGTGLGLNIARTIARRMNGDVRVASSAGRGSCFTLEVVMREDRQSADATNGSEECGCPPPDDRSIAPAAGPLAGRRILAAEDNPAARYFLEQALRREGALVRMTADGQATLAALNDAAARPDGQTWDVVLLDARMPAPDGLEVLRRIRQGQTGATPDQRVILYTAALDNEAEERCRDLRPDVILLKPASFALLRQRLAALLQAQCGREEDEKERAPMLEKNHTPDEVPLWEREAALAAMDGDTEIFARLLAVLREDLRKMLTQLEGAASVKDAQCVRRLVHACKNSAGTMRLMRLHATASQTEKAEDAHLAAAAAELVHAMREALALLDAADADENGSAASAADQRGRA</sequence>